<evidence type="ECO:0000256" key="8">
    <source>
        <dbReference type="SAM" id="Phobius"/>
    </source>
</evidence>
<evidence type="ECO:0000256" key="1">
    <source>
        <dbReference type="ARBA" id="ARBA00004533"/>
    </source>
</evidence>
<proteinExistence type="predicted"/>
<evidence type="ECO:0000313" key="10">
    <source>
        <dbReference type="EMBL" id="KGD62489.1"/>
    </source>
</evidence>
<organism evidence="10 11">
    <name type="scientific">Alcanivorax jadensis T9</name>
    <dbReference type="NCBI Taxonomy" id="1177181"/>
    <lineage>
        <taxon>Bacteria</taxon>
        <taxon>Pseudomonadati</taxon>
        <taxon>Pseudomonadota</taxon>
        <taxon>Gammaproteobacteria</taxon>
        <taxon>Oceanospirillales</taxon>
        <taxon>Alcanivoracaceae</taxon>
        <taxon>Alcanivorax</taxon>
    </lineage>
</organism>
<dbReference type="InterPro" id="IPR003399">
    <property type="entry name" value="Mce/MlaD"/>
</dbReference>
<keyword evidence="11" id="KW-1185">Reference proteome</keyword>
<dbReference type="PANTHER" id="PTHR30462">
    <property type="entry name" value="INTERMEMBRANE TRANSPORT PROTEIN PQIB-RELATED"/>
    <property type="match status" value="1"/>
</dbReference>
<comment type="caution">
    <text evidence="10">The sequence shown here is derived from an EMBL/GenBank/DDBJ whole genome shotgun (WGS) entry which is preliminary data.</text>
</comment>
<gene>
    <name evidence="10" type="ORF">T9A_00780</name>
</gene>
<evidence type="ECO:0000256" key="4">
    <source>
        <dbReference type="ARBA" id="ARBA00022692"/>
    </source>
</evidence>
<dbReference type="PANTHER" id="PTHR30462:SF2">
    <property type="entry name" value="INTERMEMBRANE TRANSPORT PROTEIN PQIB"/>
    <property type="match status" value="1"/>
</dbReference>
<feature type="transmembrane region" description="Helical" evidence="8">
    <location>
        <begin position="12"/>
        <end position="35"/>
    </location>
</feature>
<evidence type="ECO:0000256" key="3">
    <source>
        <dbReference type="ARBA" id="ARBA00022519"/>
    </source>
</evidence>
<keyword evidence="3" id="KW-0997">Cell inner membrane</keyword>
<comment type="subcellular location">
    <subcellularLocation>
        <location evidence="1">Cell inner membrane</location>
    </subcellularLocation>
</comment>
<feature type="region of interest" description="Disordered" evidence="7">
    <location>
        <begin position="519"/>
        <end position="538"/>
    </location>
</feature>
<evidence type="ECO:0000256" key="5">
    <source>
        <dbReference type="ARBA" id="ARBA00022989"/>
    </source>
</evidence>
<keyword evidence="5 8" id="KW-1133">Transmembrane helix</keyword>
<dbReference type="RefSeq" id="WP_035245258.1">
    <property type="nucleotide sequence ID" value="NZ_ARXU01000002.1"/>
</dbReference>
<dbReference type="NCBIfam" id="NF008070">
    <property type="entry name" value="PRK10807.1"/>
    <property type="match status" value="1"/>
</dbReference>
<evidence type="ECO:0000313" key="11">
    <source>
        <dbReference type="Proteomes" id="UP000029443"/>
    </source>
</evidence>
<accession>A0ABR4WH69</accession>
<keyword evidence="6 8" id="KW-0472">Membrane</keyword>
<evidence type="ECO:0000259" key="9">
    <source>
        <dbReference type="Pfam" id="PF02470"/>
    </source>
</evidence>
<dbReference type="EMBL" id="ARXU01000002">
    <property type="protein sequence ID" value="KGD62489.1"/>
    <property type="molecule type" value="Genomic_DNA"/>
</dbReference>
<evidence type="ECO:0000256" key="7">
    <source>
        <dbReference type="SAM" id="MobiDB-lite"/>
    </source>
</evidence>
<name>A0ABR4WH69_9GAMM</name>
<feature type="domain" description="Mce/MlaD" evidence="9">
    <location>
        <begin position="291"/>
        <end position="386"/>
    </location>
</feature>
<reference evidence="10 11" key="1">
    <citation type="submission" date="2012-09" db="EMBL/GenBank/DDBJ databases">
        <title>Genome Sequence of alkane-degrading Bacterium Alcanivorax jadensis T9.</title>
        <authorList>
            <person name="Lai Q."/>
            <person name="Shao Z."/>
        </authorList>
    </citation>
    <scope>NUCLEOTIDE SEQUENCE [LARGE SCALE GENOMIC DNA]</scope>
    <source>
        <strain evidence="10 11">T9</strain>
    </source>
</reference>
<evidence type="ECO:0000256" key="6">
    <source>
        <dbReference type="ARBA" id="ARBA00023136"/>
    </source>
</evidence>
<keyword evidence="4 8" id="KW-0812">Transmembrane</keyword>
<keyword evidence="2" id="KW-1003">Cell membrane</keyword>
<sequence>MSDTQAEPRRTRLSAVWLIPLAAALIGLWLVFSYLSSQGPVITLKLTDAEGINAGKTPVKTRNVQVGLVESVRLSDDMSHTLLTVQMQSDTDRMLAEDTRFWVVKPRISREGVSGLNTVLSGSYIELMPGESGKKGKRFQVQDTPPPEKTGAGLFLKLVSEAGTNVDVSDPVHFRSLKVGRVVETRFNASDKRFHHRIFIQKPYDVLVSDSSRFWQVNGLGFKLDARGFQAQIHSLEALIGGGITFAVPDGNMRAGDPVKDEREFTLHNDEESARRALYTDTLDYVLLVESSVRGLKTGAPVEYRGIRVGTVEQVAWSFAQSGPGTISSAPIPVLIRLEPQRITHQSREDTQRWRQEIDRMIDDGLRASLKPGNLLTGALFVDLDFHADTPAANSGERYADVAVFPTIDSGGISKIEDKIQRLLDTLNNLPMESIAGNLNRNLDNLAGTTQRLEALLADPALNALPERLTGTLGALEGTLQGWQTGGDGYQQLQGTLQKLDRLLNDAEPLLDTLNRQPNALIFQRQPAPDPQPRGSRQ</sequence>
<protein>
    <submittedName>
        <fullName evidence="10">Paraquat-inducible protein B</fullName>
    </submittedName>
</protein>
<evidence type="ECO:0000256" key="2">
    <source>
        <dbReference type="ARBA" id="ARBA00022475"/>
    </source>
</evidence>
<dbReference type="Proteomes" id="UP000029443">
    <property type="component" value="Unassembled WGS sequence"/>
</dbReference>
<dbReference type="Pfam" id="PF02470">
    <property type="entry name" value="MlaD"/>
    <property type="match status" value="2"/>
</dbReference>
<dbReference type="InterPro" id="IPR051800">
    <property type="entry name" value="PqiA-PqiB_transport"/>
</dbReference>
<feature type="domain" description="Mce/MlaD" evidence="9">
    <location>
        <begin position="39"/>
        <end position="130"/>
    </location>
</feature>